<dbReference type="PANTHER" id="PTHR34069:SF2">
    <property type="entry name" value="BETA-KETOACYL-[ACYL-CARRIER-PROTEIN] SYNTHASE III"/>
    <property type="match status" value="1"/>
</dbReference>
<feature type="active site" evidence="9">
    <location>
        <position position="118"/>
    </location>
</feature>
<keyword evidence="13" id="KW-1185">Reference proteome</keyword>
<dbReference type="InterPro" id="IPR013747">
    <property type="entry name" value="ACP_syn_III_C"/>
</dbReference>
<dbReference type="EC" id="2.3.1.180" evidence="9"/>
<comment type="subcellular location">
    <subcellularLocation>
        <location evidence="9">Cytoplasm</location>
    </subcellularLocation>
</comment>
<proteinExistence type="inferred from homology"/>
<dbReference type="HAMAP" id="MF_01815">
    <property type="entry name" value="FabH"/>
    <property type="match status" value="1"/>
</dbReference>
<dbReference type="NCBIfam" id="NF006829">
    <property type="entry name" value="PRK09352.1"/>
    <property type="match status" value="1"/>
</dbReference>
<evidence type="ECO:0000256" key="5">
    <source>
        <dbReference type="ARBA" id="ARBA00022832"/>
    </source>
</evidence>
<accession>A0ABS9EL82</accession>
<dbReference type="Gene3D" id="3.40.47.10">
    <property type="match status" value="1"/>
</dbReference>
<dbReference type="SUPFAM" id="SSF53901">
    <property type="entry name" value="Thiolase-like"/>
    <property type="match status" value="1"/>
</dbReference>
<dbReference type="InterPro" id="IPR004655">
    <property type="entry name" value="FabH"/>
</dbReference>
<dbReference type="CDD" id="cd00830">
    <property type="entry name" value="KAS_III"/>
    <property type="match status" value="1"/>
</dbReference>
<feature type="domain" description="Beta-ketoacyl-[acyl-carrier-protein] synthase III N-terminal" evidence="11">
    <location>
        <begin position="112"/>
        <end position="191"/>
    </location>
</feature>
<dbReference type="PANTHER" id="PTHR34069">
    <property type="entry name" value="3-OXOACYL-[ACYL-CARRIER-PROTEIN] SYNTHASE 3"/>
    <property type="match status" value="1"/>
</dbReference>
<dbReference type="Proteomes" id="UP001200430">
    <property type="component" value="Unassembled WGS sequence"/>
</dbReference>
<comment type="subunit">
    <text evidence="9">Homodimer.</text>
</comment>
<evidence type="ECO:0000313" key="12">
    <source>
        <dbReference type="EMBL" id="MCF4141964.1"/>
    </source>
</evidence>
<evidence type="ECO:0000256" key="8">
    <source>
        <dbReference type="ARBA" id="ARBA00023315"/>
    </source>
</evidence>
<evidence type="ECO:0000256" key="1">
    <source>
        <dbReference type="ARBA" id="ARBA00008642"/>
    </source>
</evidence>
<keyword evidence="9" id="KW-0511">Multifunctional enzyme</keyword>
<comment type="catalytic activity">
    <reaction evidence="9">
        <text>malonyl-[ACP] + acetyl-CoA + H(+) = 3-oxobutanoyl-[ACP] + CO2 + CoA</text>
        <dbReference type="Rhea" id="RHEA:12080"/>
        <dbReference type="Rhea" id="RHEA-COMP:9623"/>
        <dbReference type="Rhea" id="RHEA-COMP:9625"/>
        <dbReference type="ChEBI" id="CHEBI:15378"/>
        <dbReference type="ChEBI" id="CHEBI:16526"/>
        <dbReference type="ChEBI" id="CHEBI:57287"/>
        <dbReference type="ChEBI" id="CHEBI:57288"/>
        <dbReference type="ChEBI" id="CHEBI:78449"/>
        <dbReference type="ChEBI" id="CHEBI:78450"/>
        <dbReference type="EC" id="2.3.1.180"/>
    </reaction>
</comment>
<dbReference type="NCBIfam" id="TIGR00747">
    <property type="entry name" value="fabH"/>
    <property type="match status" value="1"/>
</dbReference>
<comment type="domain">
    <text evidence="9">The last Arg residue of the ACP-binding site is essential for the weak association between ACP/AcpP and FabH.</text>
</comment>
<dbReference type="RefSeq" id="WP_236098725.1">
    <property type="nucleotide sequence ID" value="NZ_JAKGUD010000003.1"/>
</dbReference>
<evidence type="ECO:0000259" key="11">
    <source>
        <dbReference type="Pfam" id="PF08545"/>
    </source>
</evidence>
<evidence type="ECO:0000256" key="2">
    <source>
        <dbReference type="ARBA" id="ARBA00022490"/>
    </source>
</evidence>
<feature type="domain" description="Beta-ketoacyl-[acyl-carrier-protein] synthase III C-terminal" evidence="10">
    <location>
        <begin position="244"/>
        <end position="333"/>
    </location>
</feature>
<feature type="active site" evidence="9">
    <location>
        <position position="289"/>
    </location>
</feature>
<evidence type="ECO:0000256" key="4">
    <source>
        <dbReference type="ARBA" id="ARBA00022679"/>
    </source>
</evidence>
<dbReference type="Pfam" id="PF08545">
    <property type="entry name" value="ACP_syn_III"/>
    <property type="match status" value="1"/>
</dbReference>
<dbReference type="Pfam" id="PF08541">
    <property type="entry name" value="ACP_syn_III_C"/>
    <property type="match status" value="1"/>
</dbReference>
<dbReference type="InterPro" id="IPR013751">
    <property type="entry name" value="ACP_syn_III_N"/>
</dbReference>
<protein>
    <recommendedName>
        <fullName evidence="9">Beta-ketoacyl-[acyl-carrier-protein] synthase III</fullName>
        <shortName evidence="9">Beta-ketoacyl-ACP synthase III</shortName>
        <shortName evidence="9">KAS III</shortName>
        <ecNumber evidence="9">2.3.1.180</ecNumber>
    </recommendedName>
    <alternativeName>
        <fullName evidence="9">3-oxoacyl-[acyl-carrier-protein] synthase 3</fullName>
    </alternativeName>
    <alternativeName>
        <fullName evidence="9">3-oxoacyl-[acyl-carrier-protein] synthase III</fullName>
    </alternativeName>
</protein>
<gene>
    <name evidence="9" type="primary">fabH</name>
    <name evidence="12" type="ORF">L2W38_03935</name>
</gene>
<dbReference type="EMBL" id="JAKGUD010000003">
    <property type="protein sequence ID" value="MCF4141964.1"/>
    <property type="molecule type" value="Genomic_DNA"/>
</dbReference>
<keyword evidence="8 9" id="KW-0012">Acyltransferase</keyword>
<name>A0ABS9EL82_9BACT</name>
<comment type="pathway">
    <text evidence="9">Lipid metabolism; fatty acid biosynthesis.</text>
</comment>
<keyword evidence="2 9" id="KW-0963">Cytoplasm</keyword>
<keyword evidence="7 9" id="KW-0275">Fatty acid biosynthesis</keyword>
<evidence type="ECO:0000313" key="13">
    <source>
        <dbReference type="Proteomes" id="UP001200430"/>
    </source>
</evidence>
<keyword evidence="4 9" id="KW-0808">Transferase</keyword>
<feature type="active site" evidence="9">
    <location>
        <position position="259"/>
    </location>
</feature>
<evidence type="ECO:0000256" key="3">
    <source>
        <dbReference type="ARBA" id="ARBA00022516"/>
    </source>
</evidence>
<evidence type="ECO:0000256" key="6">
    <source>
        <dbReference type="ARBA" id="ARBA00023098"/>
    </source>
</evidence>
<keyword evidence="5 9" id="KW-0276">Fatty acid metabolism</keyword>
<keyword evidence="6 9" id="KW-0443">Lipid metabolism</keyword>
<evidence type="ECO:0000256" key="7">
    <source>
        <dbReference type="ARBA" id="ARBA00023160"/>
    </source>
</evidence>
<comment type="similarity">
    <text evidence="1 9">Belongs to the thiolase-like superfamily. FabH family.</text>
</comment>
<comment type="function">
    <text evidence="9">Catalyzes the condensation reaction of fatty acid synthesis by the addition to an acyl acceptor of two carbons from malonyl-ACP. Catalyzes the first condensation reaction which initiates fatty acid synthesis and may therefore play a role in governing the total rate of fatty acid production. Possesses both acetoacetyl-ACP synthase and acetyl transacylase activities. Its substrate specificity determines the biosynthesis of branched-chain and/or straight-chain of fatty acids.</text>
</comment>
<keyword evidence="3 9" id="KW-0444">Lipid biosynthesis</keyword>
<reference evidence="12 13" key="1">
    <citation type="submission" date="2022-01" db="EMBL/GenBank/DDBJ databases">
        <title>Dethiosulfovibrio faecalis sp. nov., a novel proteolytic, non-sulfur-reducing bacterium isolated from a marine aquaculture solid waste bioreactor.</title>
        <authorList>
            <person name="Grabowski S."/>
            <person name="Apolinario E."/>
            <person name="Schneider N."/>
            <person name="Marshall C.W."/>
            <person name="Sowers K.R."/>
        </authorList>
    </citation>
    <scope>NUCLEOTIDE SEQUENCE [LARGE SCALE GENOMIC DNA]</scope>
    <source>
        <strain evidence="12 13">DSM 12537</strain>
    </source>
</reference>
<dbReference type="InterPro" id="IPR016039">
    <property type="entry name" value="Thiolase-like"/>
</dbReference>
<feature type="region of interest" description="ACP-binding" evidence="9">
    <location>
        <begin position="260"/>
        <end position="264"/>
    </location>
</feature>
<evidence type="ECO:0000256" key="9">
    <source>
        <dbReference type="HAMAP-Rule" id="MF_01815"/>
    </source>
</evidence>
<sequence>MALLQGRSVRLVATGMAVPDKVMDNDELARIVDTSNEWIVERTGIRERRIASKDENASDLAIAACRQAIDRSGVDVESIDMVVVATNSPDTLFPSVAARVQGAIGASKAGAFDVQSGCTGSVYSLSVASSGIASGLWNRVMVCGVEVLSRLIDWEDRTTCVLFGDGAGAVVLEAGEKGSPGVIACDMKADGTKWDYITLPGGLSSLPANSDTLAEKKHFVSMKGNDVFKFTQRVLPGYLKDVCSDAGISPSDIDRWIFHQANLRIMEGVLKRLGVSEDRAINNLERYGNTSAASVFLALNEAYEGGRITYNSGQKVLITSFGAGMTYGAFIYEA</sequence>
<comment type="caution">
    <text evidence="12">The sequence shown here is derived from an EMBL/GenBank/DDBJ whole genome shotgun (WGS) entry which is preliminary data.</text>
</comment>
<organism evidence="12 13">
    <name type="scientific">Dethiosulfovibrio marinus</name>
    <dbReference type="NCBI Taxonomy" id="133532"/>
    <lineage>
        <taxon>Bacteria</taxon>
        <taxon>Thermotogati</taxon>
        <taxon>Synergistota</taxon>
        <taxon>Synergistia</taxon>
        <taxon>Synergistales</taxon>
        <taxon>Dethiosulfovibrionaceae</taxon>
        <taxon>Dethiosulfovibrio</taxon>
    </lineage>
</organism>
<evidence type="ECO:0000259" key="10">
    <source>
        <dbReference type="Pfam" id="PF08541"/>
    </source>
</evidence>